<dbReference type="PANTHER" id="PTHR33595:SF3">
    <property type="entry name" value="PAS DOMAIN-CONTAINING PROTEIN"/>
    <property type="match status" value="1"/>
</dbReference>
<evidence type="ECO:0000313" key="4">
    <source>
        <dbReference type="Proteomes" id="UP000324897"/>
    </source>
</evidence>
<dbReference type="AlphaFoldDB" id="A0A5J9SY73"/>
<dbReference type="OrthoDB" id="1922150at2759"/>
<dbReference type="EMBL" id="RWGY01000126">
    <property type="protein sequence ID" value="TVU03940.1"/>
    <property type="molecule type" value="Genomic_DNA"/>
</dbReference>
<reference evidence="3 4" key="1">
    <citation type="journal article" date="2019" name="Sci. Rep.">
        <title>A high-quality genome of Eragrostis curvula grass provides insights into Poaceae evolution and supports new strategies to enhance forage quality.</title>
        <authorList>
            <person name="Carballo J."/>
            <person name="Santos B.A.C.M."/>
            <person name="Zappacosta D."/>
            <person name="Garbus I."/>
            <person name="Selva J.P."/>
            <person name="Gallo C.A."/>
            <person name="Diaz A."/>
            <person name="Albertini E."/>
            <person name="Caccamo M."/>
            <person name="Echenique V."/>
        </authorList>
    </citation>
    <scope>NUCLEOTIDE SEQUENCE [LARGE SCALE GENOMIC DNA]</scope>
    <source>
        <strain evidence="4">cv. Victoria</strain>
        <tissue evidence="3">Leaf</tissue>
    </source>
</reference>
<gene>
    <name evidence="3" type="ORF">EJB05_50496</name>
</gene>
<dbReference type="Pfam" id="PF25821">
    <property type="entry name" value="DUF7950"/>
    <property type="match status" value="1"/>
</dbReference>
<dbReference type="Proteomes" id="UP000324897">
    <property type="component" value="Unassembled WGS sequence"/>
</dbReference>
<organism evidence="3 4">
    <name type="scientific">Eragrostis curvula</name>
    <name type="common">weeping love grass</name>
    <dbReference type="NCBI Taxonomy" id="38414"/>
    <lineage>
        <taxon>Eukaryota</taxon>
        <taxon>Viridiplantae</taxon>
        <taxon>Streptophyta</taxon>
        <taxon>Embryophyta</taxon>
        <taxon>Tracheophyta</taxon>
        <taxon>Spermatophyta</taxon>
        <taxon>Magnoliopsida</taxon>
        <taxon>Liliopsida</taxon>
        <taxon>Poales</taxon>
        <taxon>Poaceae</taxon>
        <taxon>PACMAD clade</taxon>
        <taxon>Chloridoideae</taxon>
        <taxon>Eragrostideae</taxon>
        <taxon>Eragrostidinae</taxon>
        <taxon>Eragrostis</taxon>
    </lineage>
</organism>
<feature type="compositionally biased region" description="Low complexity" evidence="1">
    <location>
        <begin position="65"/>
        <end position="78"/>
    </location>
</feature>
<evidence type="ECO:0000256" key="1">
    <source>
        <dbReference type="SAM" id="MobiDB-lite"/>
    </source>
</evidence>
<feature type="non-terminal residue" evidence="3">
    <location>
        <position position="1"/>
    </location>
</feature>
<accession>A0A5J9SY73</accession>
<dbReference type="InterPro" id="IPR057710">
    <property type="entry name" value="DUF7950"/>
</dbReference>
<protein>
    <recommendedName>
        <fullName evidence="2">DUF7950 domain-containing protein</fullName>
    </recommendedName>
</protein>
<dbReference type="Gramene" id="TVU03940">
    <property type="protein sequence ID" value="TVU03940"/>
    <property type="gene ID" value="EJB05_50496"/>
</dbReference>
<evidence type="ECO:0000259" key="2">
    <source>
        <dbReference type="Pfam" id="PF25821"/>
    </source>
</evidence>
<name>A0A5J9SY73_9POAL</name>
<feature type="domain" description="DUF7950" evidence="2">
    <location>
        <begin position="169"/>
        <end position="312"/>
    </location>
</feature>
<comment type="caution">
    <text evidence="3">The sequence shown here is derived from an EMBL/GenBank/DDBJ whole genome shotgun (WGS) entry which is preliminary data.</text>
</comment>
<sequence length="331" mass="34988">MAMVQPADMAVKANEILARFRPIAPKPALAVSPAQAVAEGVAVATNRVLCQLQSRPCRARKRGRPSLAPAASPTTSPAAKRKRAAATYPPLRCAAATEAVATAPTRAHESVAVPAGGGACVPIAPRPPAAAISDDVAEEEVRDVPVERDLLRKLLEPKVISPRAVRPVGSTIRVESIHLRATDADAAAAVVSKTAAEVEAELEADALPAVVSDSSNRVRLVNDAYKEMVGQPECPWLRAVAAASRRISGEVVLAVAVDPDQASSLPDSHGFFACTARIEWERDGKCVSVSAPCDVSRLQCESRDYLYTWRFRTSDADASVSSRSRETSAES</sequence>
<evidence type="ECO:0000313" key="3">
    <source>
        <dbReference type="EMBL" id="TVU03940.1"/>
    </source>
</evidence>
<feature type="region of interest" description="Disordered" evidence="1">
    <location>
        <begin position="59"/>
        <end position="84"/>
    </location>
</feature>
<proteinExistence type="predicted"/>
<keyword evidence="4" id="KW-1185">Reference proteome</keyword>
<dbReference type="PANTHER" id="PTHR33595">
    <property type="entry name" value="VON WILLEBRAND FACTOR A DOMAIN PROTEIN"/>
    <property type="match status" value="1"/>
</dbReference>